<evidence type="ECO:0008006" key="4">
    <source>
        <dbReference type="Google" id="ProtNLM"/>
    </source>
</evidence>
<sequence length="386" mass="42634">MAENQIVEIVVGILAGTAGAFTLGALSAAITIRRRVGLFARIKHERSSTPPAWLMTFSPAERSAHKQRDKAMRQLLASVHAEAKAFQDRTLAQLVAASAVLFGALVVTALGVTLWRDSNFIHFASSSFDLAALIVSFSAFRRSGRYRTAWLRRRAVAEFLRQWLTVDYLLTSPGPALTHRVECLLAEWESAITQDPQTLLASTGVLARKRIADLGLAVAEADPSDDDLRSYWSVRPHRQARWFEDSLERLERSHHNRGRFMACTFVVAAIAGCVKLVALTAHNDVVANAALFIFLICVGLAGASSSAYLGQNQRSLKHRYSQQLRAIEHWQDSSKQDGLAARLSGNASVRISEIVRDICAFERLMMVELLDWMAITTDDAMELAAS</sequence>
<evidence type="ECO:0000256" key="1">
    <source>
        <dbReference type="SAM" id="Phobius"/>
    </source>
</evidence>
<dbReference type="Proteomes" id="UP000539175">
    <property type="component" value="Unassembled WGS sequence"/>
</dbReference>
<name>A0A7X0B3T1_9PROT</name>
<keyword evidence="1" id="KW-0812">Transmembrane</keyword>
<evidence type="ECO:0000313" key="3">
    <source>
        <dbReference type="Proteomes" id="UP000539175"/>
    </source>
</evidence>
<evidence type="ECO:0000313" key="2">
    <source>
        <dbReference type="EMBL" id="MBB6255213.1"/>
    </source>
</evidence>
<gene>
    <name evidence="2" type="ORF">FHS74_005812</name>
</gene>
<feature type="transmembrane region" description="Helical" evidence="1">
    <location>
        <begin position="6"/>
        <end position="32"/>
    </location>
</feature>
<reference evidence="2 3" key="1">
    <citation type="submission" date="2020-08" db="EMBL/GenBank/DDBJ databases">
        <title>Genomic Encyclopedia of Type Strains, Phase IV (KMG-IV): sequencing the most valuable type-strain genomes for metagenomic binning, comparative biology and taxonomic classification.</title>
        <authorList>
            <person name="Goeker M."/>
        </authorList>
    </citation>
    <scope>NUCLEOTIDE SEQUENCE [LARGE SCALE GENOMIC DNA]</scope>
    <source>
        <strain evidence="2 3">DSM 22198</strain>
    </source>
</reference>
<keyword evidence="1" id="KW-1133">Transmembrane helix</keyword>
<dbReference type="RefSeq" id="WP_184807728.1">
    <property type="nucleotide sequence ID" value="NZ_JACIIZ010000027.1"/>
</dbReference>
<comment type="caution">
    <text evidence="2">The sequence shown here is derived from an EMBL/GenBank/DDBJ whole genome shotgun (WGS) entry which is preliminary data.</text>
</comment>
<dbReference type="EMBL" id="JACIIZ010000027">
    <property type="protein sequence ID" value="MBB6255213.1"/>
    <property type="molecule type" value="Genomic_DNA"/>
</dbReference>
<feature type="transmembrane region" description="Helical" evidence="1">
    <location>
        <begin position="285"/>
        <end position="309"/>
    </location>
</feature>
<keyword evidence="3" id="KW-1185">Reference proteome</keyword>
<protein>
    <recommendedName>
        <fullName evidence="4">SMODS and SLOG-associating 2TM effector domain-containing protein</fullName>
    </recommendedName>
</protein>
<feature type="transmembrane region" description="Helical" evidence="1">
    <location>
        <begin position="260"/>
        <end position="279"/>
    </location>
</feature>
<feature type="transmembrane region" description="Helical" evidence="1">
    <location>
        <begin position="94"/>
        <end position="114"/>
    </location>
</feature>
<keyword evidence="1" id="KW-0472">Membrane</keyword>
<dbReference type="AlphaFoldDB" id="A0A7X0B3T1"/>
<proteinExistence type="predicted"/>
<feature type="transmembrane region" description="Helical" evidence="1">
    <location>
        <begin position="120"/>
        <end position="140"/>
    </location>
</feature>
<organism evidence="2 3">
    <name type="scientific">Nitrospirillum iridis</name>
    <dbReference type="NCBI Taxonomy" id="765888"/>
    <lineage>
        <taxon>Bacteria</taxon>
        <taxon>Pseudomonadati</taxon>
        <taxon>Pseudomonadota</taxon>
        <taxon>Alphaproteobacteria</taxon>
        <taxon>Rhodospirillales</taxon>
        <taxon>Azospirillaceae</taxon>
        <taxon>Nitrospirillum</taxon>
    </lineage>
</organism>
<accession>A0A7X0B3T1</accession>